<dbReference type="PROSITE" id="PS00514">
    <property type="entry name" value="FIBRINOGEN_C_1"/>
    <property type="match status" value="1"/>
</dbReference>
<comment type="caution">
    <text evidence="3">The sequence shown here is derived from an EMBL/GenBank/DDBJ whole genome shotgun (WGS) entry which is preliminary data.</text>
</comment>
<dbReference type="Proteomes" id="UP001283361">
    <property type="component" value="Unassembled WGS sequence"/>
</dbReference>
<dbReference type="InterPro" id="IPR002181">
    <property type="entry name" value="Fibrinogen_a/b/g_C_dom"/>
</dbReference>
<accession>A0AAE1ACQ0</accession>
<keyword evidence="1" id="KW-1015">Disulfide bond</keyword>
<dbReference type="PANTHER" id="PTHR19143">
    <property type="entry name" value="FIBRINOGEN/TENASCIN/ANGIOPOEITIN"/>
    <property type="match status" value="1"/>
</dbReference>
<dbReference type="GO" id="GO:0005615">
    <property type="term" value="C:extracellular space"/>
    <property type="evidence" value="ECO:0007669"/>
    <property type="project" value="TreeGrafter"/>
</dbReference>
<dbReference type="InterPro" id="IPR014716">
    <property type="entry name" value="Fibrinogen_a/b/g_C_1"/>
</dbReference>
<feature type="domain" description="Fibrinogen C-terminal" evidence="2">
    <location>
        <begin position="1"/>
        <end position="165"/>
    </location>
</feature>
<evidence type="ECO:0000313" key="4">
    <source>
        <dbReference type="Proteomes" id="UP001283361"/>
    </source>
</evidence>
<keyword evidence="4" id="KW-1185">Reference proteome</keyword>
<dbReference type="PROSITE" id="PS51406">
    <property type="entry name" value="FIBRINOGEN_C_2"/>
    <property type="match status" value="1"/>
</dbReference>
<dbReference type="SMART" id="SM00186">
    <property type="entry name" value="FBG"/>
    <property type="match status" value="1"/>
</dbReference>
<sequence length="167" mass="19314">RRTSGAEDFYRDWAAHKHGFGAAPGDFWLGNEAIHQLTVNDPYELRIDVRVKNKDFFAQYTSFKVEAESDNYRLRLGSYSGTIGEKTNFGLSYHNNQQFSTRDRDNDPGSSNCAATYHGGWWYNSCHRANLNGLWRRQDSSGMQWNSGSAYIFPTYTEIKIRRLARH</sequence>
<dbReference type="InterPro" id="IPR036056">
    <property type="entry name" value="Fibrinogen-like_C"/>
</dbReference>
<protein>
    <recommendedName>
        <fullName evidence="2">Fibrinogen C-terminal domain-containing protein</fullName>
    </recommendedName>
</protein>
<dbReference type="InterPro" id="IPR050373">
    <property type="entry name" value="Fibrinogen_C-term_domain"/>
</dbReference>
<evidence type="ECO:0000256" key="1">
    <source>
        <dbReference type="ARBA" id="ARBA00023157"/>
    </source>
</evidence>
<reference evidence="3" key="1">
    <citation type="journal article" date="2023" name="G3 (Bethesda)">
        <title>A reference genome for the long-term kleptoplast-retaining sea slug Elysia crispata morphotype clarki.</title>
        <authorList>
            <person name="Eastman K.E."/>
            <person name="Pendleton A.L."/>
            <person name="Shaikh M.A."/>
            <person name="Suttiyut T."/>
            <person name="Ogas R."/>
            <person name="Tomko P."/>
            <person name="Gavelis G."/>
            <person name="Widhalm J.R."/>
            <person name="Wisecaver J.H."/>
        </authorList>
    </citation>
    <scope>NUCLEOTIDE SEQUENCE</scope>
    <source>
        <strain evidence="3">ECLA1</strain>
    </source>
</reference>
<dbReference type="EMBL" id="JAWDGP010002129">
    <property type="protein sequence ID" value="KAK3785449.1"/>
    <property type="molecule type" value="Genomic_DNA"/>
</dbReference>
<dbReference type="Gene3D" id="3.90.215.10">
    <property type="entry name" value="Gamma Fibrinogen, chain A, domain 1"/>
    <property type="match status" value="1"/>
</dbReference>
<dbReference type="Pfam" id="PF00147">
    <property type="entry name" value="Fibrinogen_C"/>
    <property type="match status" value="1"/>
</dbReference>
<dbReference type="SUPFAM" id="SSF56496">
    <property type="entry name" value="Fibrinogen C-terminal domain-like"/>
    <property type="match status" value="1"/>
</dbReference>
<proteinExistence type="predicted"/>
<evidence type="ECO:0000259" key="2">
    <source>
        <dbReference type="PROSITE" id="PS51406"/>
    </source>
</evidence>
<dbReference type="InterPro" id="IPR020837">
    <property type="entry name" value="Fibrinogen_CS"/>
</dbReference>
<evidence type="ECO:0000313" key="3">
    <source>
        <dbReference type="EMBL" id="KAK3785449.1"/>
    </source>
</evidence>
<gene>
    <name evidence="3" type="ORF">RRG08_026898</name>
</gene>
<dbReference type="AlphaFoldDB" id="A0AAE1ACQ0"/>
<name>A0AAE1ACQ0_9GAST</name>
<organism evidence="3 4">
    <name type="scientific">Elysia crispata</name>
    <name type="common">lettuce slug</name>
    <dbReference type="NCBI Taxonomy" id="231223"/>
    <lineage>
        <taxon>Eukaryota</taxon>
        <taxon>Metazoa</taxon>
        <taxon>Spiralia</taxon>
        <taxon>Lophotrochozoa</taxon>
        <taxon>Mollusca</taxon>
        <taxon>Gastropoda</taxon>
        <taxon>Heterobranchia</taxon>
        <taxon>Euthyneura</taxon>
        <taxon>Panpulmonata</taxon>
        <taxon>Sacoglossa</taxon>
        <taxon>Placobranchoidea</taxon>
        <taxon>Plakobranchidae</taxon>
        <taxon>Elysia</taxon>
    </lineage>
</organism>
<feature type="non-terminal residue" evidence="3">
    <location>
        <position position="167"/>
    </location>
</feature>